<gene>
    <name evidence="3" type="ORF">FAZ15_10255</name>
</gene>
<evidence type="ECO:0000313" key="3">
    <source>
        <dbReference type="EMBL" id="TJZ60383.1"/>
    </source>
</evidence>
<organism evidence="3 4">
    <name type="scientific">Sphingobacterium olei</name>
    <dbReference type="NCBI Taxonomy" id="2571155"/>
    <lineage>
        <taxon>Bacteria</taxon>
        <taxon>Pseudomonadati</taxon>
        <taxon>Bacteroidota</taxon>
        <taxon>Sphingobacteriia</taxon>
        <taxon>Sphingobacteriales</taxon>
        <taxon>Sphingobacteriaceae</taxon>
        <taxon>Sphingobacterium</taxon>
    </lineage>
</organism>
<proteinExistence type="inferred from homology"/>
<dbReference type="SUPFAM" id="SSF56954">
    <property type="entry name" value="Outer membrane efflux proteins (OEP)"/>
    <property type="match status" value="1"/>
</dbReference>
<dbReference type="Pfam" id="PF02321">
    <property type="entry name" value="OEP"/>
    <property type="match status" value="1"/>
</dbReference>
<evidence type="ECO:0000256" key="2">
    <source>
        <dbReference type="SAM" id="SignalP"/>
    </source>
</evidence>
<comment type="caution">
    <text evidence="3">The sequence shown here is derived from an EMBL/GenBank/DDBJ whole genome shotgun (WGS) entry which is preliminary data.</text>
</comment>
<dbReference type="InterPro" id="IPR003423">
    <property type="entry name" value="OMP_efflux"/>
</dbReference>
<dbReference type="OrthoDB" id="9791261at2"/>
<reference evidence="3 4" key="1">
    <citation type="submission" date="2019-04" db="EMBL/GenBank/DDBJ databases">
        <title>Sphingobacterium olei sp. nov., isolated from oil-contaminated soil.</title>
        <authorList>
            <person name="Liu B."/>
        </authorList>
    </citation>
    <scope>NUCLEOTIDE SEQUENCE [LARGE SCALE GENOMIC DNA]</scope>
    <source>
        <strain evidence="3 4">HAL-9</strain>
    </source>
</reference>
<comment type="similarity">
    <text evidence="1">Belongs to the outer membrane factor (OMF) (TC 1.B.17) family.</text>
</comment>
<dbReference type="GO" id="GO:0015562">
    <property type="term" value="F:efflux transmembrane transporter activity"/>
    <property type="evidence" value="ECO:0007669"/>
    <property type="project" value="InterPro"/>
</dbReference>
<dbReference type="Gene3D" id="1.20.1600.10">
    <property type="entry name" value="Outer membrane efflux proteins (OEP)"/>
    <property type="match status" value="1"/>
</dbReference>
<sequence length="424" mass="49416">MAQKYIIAFLIFCLHSSLHAQEFNSDKPLEITDLEGMFLERNYQLLVAKYQIDQADAQILQSKLFPNPRFGIDEANLWSNPSSERLPYLFGPYGSRQQISLELEQLIETAGKRKKRIALKQLEKNTALLDVEETLISLRLDLRNTFISLQKLTAQEVEVRQMVDYLTRLKEQYTRQSKLQTISKVDYYRVQSALITWKEQLTNLTDEQIQKLSRLRLYTQQPLELAHLALSTKRLHNLSLRVPMDLMEIALYNHPAIKQSANDLSISHAELAIEKAERIPDITFQVSYDRGGNIMRDFVGVGISVDLPLFHKNQGHIKAAQIGIKREQEKRVGLAFELNNNLQLLTRQLNLYEKELLDYTNGSPDDFKNMIDTYAQNLTNNQVTLMEFIDFSESYIAARRAYLELQERYYHTFEELQYRIGKDL</sequence>
<dbReference type="PANTHER" id="PTHR30203">
    <property type="entry name" value="OUTER MEMBRANE CATION EFFLUX PROTEIN"/>
    <property type="match status" value="1"/>
</dbReference>
<dbReference type="Proteomes" id="UP000306808">
    <property type="component" value="Unassembled WGS sequence"/>
</dbReference>
<accession>A0A4U0NZW2</accession>
<dbReference type="PANTHER" id="PTHR30203:SF23">
    <property type="entry name" value="OUTER MEMBRANE EFFLUX PROTEIN"/>
    <property type="match status" value="1"/>
</dbReference>
<protein>
    <submittedName>
        <fullName evidence="3">TolC family protein</fullName>
    </submittedName>
</protein>
<evidence type="ECO:0000313" key="4">
    <source>
        <dbReference type="Proteomes" id="UP000306808"/>
    </source>
</evidence>
<feature type="signal peptide" evidence="2">
    <location>
        <begin position="1"/>
        <end position="20"/>
    </location>
</feature>
<keyword evidence="2" id="KW-0732">Signal</keyword>
<dbReference type="InterPro" id="IPR010131">
    <property type="entry name" value="MdtP/NodT-like"/>
</dbReference>
<keyword evidence="4" id="KW-1185">Reference proteome</keyword>
<dbReference type="AlphaFoldDB" id="A0A4U0NZW2"/>
<name>A0A4U0NZW2_9SPHI</name>
<dbReference type="EMBL" id="SUME01000004">
    <property type="protein sequence ID" value="TJZ60383.1"/>
    <property type="molecule type" value="Genomic_DNA"/>
</dbReference>
<dbReference type="RefSeq" id="WP_136901232.1">
    <property type="nucleotide sequence ID" value="NZ_SUME01000004.1"/>
</dbReference>
<feature type="chain" id="PRO_5020517810" evidence="2">
    <location>
        <begin position="21"/>
        <end position="424"/>
    </location>
</feature>
<evidence type="ECO:0000256" key="1">
    <source>
        <dbReference type="ARBA" id="ARBA00007613"/>
    </source>
</evidence>